<dbReference type="PROSITE" id="PS50297">
    <property type="entry name" value="ANK_REP_REGION"/>
    <property type="match status" value="5"/>
</dbReference>
<evidence type="ECO:0000256" key="10">
    <source>
        <dbReference type="ARBA" id="ARBA00022786"/>
    </source>
</evidence>
<dbReference type="Pfam" id="PF12796">
    <property type="entry name" value="Ank_2"/>
    <property type="match status" value="2"/>
</dbReference>
<dbReference type="SUPFAM" id="SSF48403">
    <property type="entry name" value="Ankyrin repeat"/>
    <property type="match status" value="1"/>
</dbReference>
<dbReference type="SUPFAM" id="SSF159034">
    <property type="entry name" value="Mib/herc2 domain-like"/>
    <property type="match status" value="2"/>
</dbReference>
<evidence type="ECO:0000256" key="8">
    <source>
        <dbReference type="ARBA" id="ARBA00022737"/>
    </source>
</evidence>
<dbReference type="PROSITE" id="PS51416">
    <property type="entry name" value="MIB_HERC2"/>
    <property type="match status" value="2"/>
</dbReference>
<dbReference type="PANTHER" id="PTHR24202">
    <property type="entry name" value="E3 UBIQUITIN-PROTEIN LIGASE MIB2"/>
    <property type="match status" value="1"/>
</dbReference>
<feature type="repeat" description="ANK" evidence="15">
    <location>
        <begin position="482"/>
        <end position="514"/>
    </location>
</feature>
<evidence type="ECO:0000256" key="2">
    <source>
        <dbReference type="ARBA" id="ARBA00004496"/>
    </source>
</evidence>
<dbReference type="EC" id="2.3.2.27" evidence="4"/>
<keyword evidence="6" id="KW-0808">Transferase</keyword>
<dbReference type="PROSITE" id="PS50135">
    <property type="entry name" value="ZF_ZZ_2"/>
    <property type="match status" value="1"/>
</dbReference>
<feature type="repeat" description="ANK" evidence="15">
    <location>
        <begin position="650"/>
        <end position="674"/>
    </location>
</feature>
<dbReference type="Gene3D" id="3.30.40.10">
    <property type="entry name" value="Zinc/RING finger domain, C3HC4 (zinc finger)"/>
    <property type="match status" value="3"/>
</dbReference>
<dbReference type="Gene3D" id="1.25.40.20">
    <property type="entry name" value="Ankyrin repeat-containing domain"/>
    <property type="match status" value="3"/>
</dbReference>
<evidence type="ECO:0000256" key="4">
    <source>
        <dbReference type="ARBA" id="ARBA00012483"/>
    </source>
</evidence>
<protein>
    <recommendedName>
        <fullName evidence="4">RING-type E3 ubiquitin transferase</fullName>
        <ecNumber evidence="4">2.3.2.27</ecNumber>
    </recommendedName>
</protein>
<dbReference type="CDD" id="cd16724">
    <property type="entry name" value="RING-HC_MIB1_rpt1"/>
    <property type="match status" value="1"/>
</dbReference>
<feature type="domain" description="RING-type" evidence="17">
    <location>
        <begin position="943"/>
        <end position="976"/>
    </location>
</feature>
<name>A0ABM4D8V5_HYDVU</name>
<gene>
    <name evidence="21 22" type="primary">LOC100204144</name>
</gene>
<dbReference type="InterPro" id="IPR036770">
    <property type="entry name" value="Ankyrin_rpt-contain_sf"/>
</dbReference>
<keyword evidence="9 16" id="KW-0863">Zinc-finger</keyword>
<keyword evidence="20" id="KW-1185">Reference proteome</keyword>
<comment type="catalytic activity">
    <reaction evidence="1">
        <text>S-ubiquitinyl-[E2 ubiquitin-conjugating enzyme]-L-cysteine + [acceptor protein]-L-lysine = [E2 ubiquitin-conjugating enzyme]-L-cysteine + N(6)-ubiquitinyl-[acceptor protein]-L-lysine.</text>
        <dbReference type="EC" id="2.3.2.27"/>
    </reaction>
</comment>
<dbReference type="Pfam" id="PF06701">
    <property type="entry name" value="MIB_HERC2"/>
    <property type="match status" value="2"/>
</dbReference>
<evidence type="ECO:0000313" key="21">
    <source>
        <dbReference type="RefSeq" id="XP_065670762.1"/>
    </source>
</evidence>
<feature type="repeat" description="ANK" evidence="15">
    <location>
        <begin position="548"/>
        <end position="580"/>
    </location>
</feature>
<evidence type="ECO:0000256" key="9">
    <source>
        <dbReference type="ARBA" id="ARBA00022771"/>
    </source>
</evidence>
<feature type="domain" description="ZZ-type" evidence="18">
    <location>
        <begin position="83"/>
        <end position="135"/>
    </location>
</feature>
<evidence type="ECO:0000256" key="13">
    <source>
        <dbReference type="ARBA" id="ARBA00023043"/>
    </source>
</evidence>
<dbReference type="InterPro" id="IPR010606">
    <property type="entry name" value="Mib_Herc2"/>
</dbReference>
<feature type="repeat" description="ANK" evidence="15">
    <location>
        <begin position="581"/>
        <end position="613"/>
    </location>
</feature>
<proteinExistence type="predicted"/>
<dbReference type="SMART" id="SM00291">
    <property type="entry name" value="ZnF_ZZ"/>
    <property type="match status" value="1"/>
</dbReference>
<evidence type="ECO:0000256" key="7">
    <source>
        <dbReference type="ARBA" id="ARBA00022723"/>
    </source>
</evidence>
<comment type="subcellular location">
    <subcellularLocation>
        <location evidence="2">Cytoplasm</location>
    </subcellularLocation>
</comment>
<accession>A0ABM4D8V5</accession>
<dbReference type="PANTHER" id="PTHR24202:SF53">
    <property type="entry name" value="E3 UBIQUITIN-PROTEIN LIGASE MIB1"/>
    <property type="match status" value="1"/>
</dbReference>
<dbReference type="Proteomes" id="UP001652625">
    <property type="component" value="Chromosome 12"/>
</dbReference>
<dbReference type="SMART" id="SM00184">
    <property type="entry name" value="RING"/>
    <property type="match status" value="3"/>
</dbReference>
<reference evidence="21 22" key="1">
    <citation type="submission" date="2025-05" db="UniProtKB">
        <authorList>
            <consortium name="RefSeq"/>
        </authorList>
    </citation>
    <scope>IDENTIFICATION</scope>
</reference>
<evidence type="ECO:0000256" key="14">
    <source>
        <dbReference type="ARBA" id="ARBA00023054"/>
    </source>
</evidence>
<keyword evidence="13 15" id="KW-0040">ANK repeat</keyword>
<dbReference type="RefSeq" id="XP_065670763.1">
    <property type="nucleotide sequence ID" value="XM_065814691.1"/>
</dbReference>
<dbReference type="Gene3D" id="2.30.30.40">
    <property type="entry name" value="SH3 Domains"/>
    <property type="match status" value="2"/>
</dbReference>
<dbReference type="Pfam" id="PF13920">
    <property type="entry name" value="zf-C3HC4_3"/>
    <property type="match status" value="3"/>
</dbReference>
<dbReference type="Pfam" id="PF18346">
    <property type="entry name" value="SH3_15"/>
    <property type="match status" value="2"/>
</dbReference>
<dbReference type="Pfam" id="PF00023">
    <property type="entry name" value="Ank"/>
    <property type="match status" value="1"/>
</dbReference>
<evidence type="ECO:0000256" key="11">
    <source>
        <dbReference type="ARBA" id="ARBA00022833"/>
    </source>
</evidence>
<evidence type="ECO:0000259" key="17">
    <source>
        <dbReference type="PROSITE" id="PS50089"/>
    </source>
</evidence>
<evidence type="ECO:0000256" key="6">
    <source>
        <dbReference type="ARBA" id="ARBA00022679"/>
    </source>
</evidence>
<evidence type="ECO:0000259" key="18">
    <source>
        <dbReference type="PROSITE" id="PS50135"/>
    </source>
</evidence>
<dbReference type="InterPro" id="IPR000433">
    <property type="entry name" value="Znf_ZZ"/>
</dbReference>
<dbReference type="Gene3D" id="3.30.60.90">
    <property type="match status" value="1"/>
</dbReference>
<dbReference type="InterPro" id="IPR002110">
    <property type="entry name" value="Ankyrin_rpt"/>
</dbReference>
<dbReference type="PRINTS" id="PR01415">
    <property type="entry name" value="ANKYRIN"/>
</dbReference>
<dbReference type="GeneID" id="100204144"/>
<evidence type="ECO:0000256" key="16">
    <source>
        <dbReference type="PROSITE-ProRule" id="PRU00228"/>
    </source>
</evidence>
<dbReference type="PROSITE" id="PS50089">
    <property type="entry name" value="ZF_RING_2"/>
    <property type="match status" value="3"/>
</dbReference>
<dbReference type="InterPro" id="IPR001841">
    <property type="entry name" value="Znf_RING"/>
</dbReference>
<dbReference type="SUPFAM" id="SSF57850">
    <property type="entry name" value="RING/U-box"/>
    <property type="match status" value="2"/>
</dbReference>
<comment type="pathway">
    <text evidence="3">Protein modification; protein ubiquitination.</text>
</comment>
<dbReference type="InterPro" id="IPR043145">
    <property type="entry name" value="Znf_ZZ_sf"/>
</dbReference>
<dbReference type="CDD" id="cd16725">
    <property type="entry name" value="RING-HC_MIB1_rpt2"/>
    <property type="match status" value="1"/>
</dbReference>
<evidence type="ECO:0000313" key="22">
    <source>
        <dbReference type="RefSeq" id="XP_065670763.1"/>
    </source>
</evidence>
<dbReference type="InterPro" id="IPR040847">
    <property type="entry name" value="SH3_15"/>
</dbReference>
<dbReference type="SMART" id="SM00248">
    <property type="entry name" value="ANK"/>
    <property type="match status" value="8"/>
</dbReference>
<keyword evidence="14" id="KW-0175">Coiled coil</keyword>
<keyword evidence="12" id="KW-0914">Notch signaling pathway</keyword>
<evidence type="ECO:0000313" key="20">
    <source>
        <dbReference type="Proteomes" id="UP001652625"/>
    </source>
</evidence>
<feature type="domain" description="MIB/HERC2" evidence="19">
    <location>
        <begin position="146"/>
        <end position="224"/>
    </location>
</feature>
<evidence type="ECO:0000256" key="1">
    <source>
        <dbReference type="ARBA" id="ARBA00000900"/>
    </source>
</evidence>
<dbReference type="PROSITE" id="PS50088">
    <property type="entry name" value="ANK_REPEAT"/>
    <property type="match status" value="5"/>
</dbReference>
<sequence length="987" mass="108976">MAAAHSISIDVCLSSTIGSRIVRGLDWKWGKQDGGEGHVGTIRSFESNEEVVVVWDNGTAANYRCSESYDLRILDSGPSGIKHDGTICDGCRCQPIYGMRWVCADCNNYDLCSVCYHADRHQLRHRFYRICAPNGNEVLMEPRKKAKKLISRGIFPGARVTRGVDWHWEAQDGEAGRRGKVVDIQNWSATTPRSAAYVAWDTGAKNLYRIGFEGMVDLKCISDAKGSSFYRDHLPLLGENLTTSQSMTKHWKIGDFVRVNLDLDIVQTLQRGHGGWADGMVEAMGSIGVVFGFDEDRDVIVSYASGNKWIFNPSVLTCGISESDGQIDALSEEIRSLQFLILSSGIQDSNETNTSFTKRLAVGDIVQILNDQEQVSNLQIGHGEWTDVMVATLGKIGCVTKVYHDGDLKVEVNGTSWTYNPKCLKRISSRGTNSASKILKFLESHSSKDPAELFVKAAAEGNIKNLEELCHFPNFDINVLYAGHTALQVACQNGKLESIKFLLQLNADVEVEDNDGDKAVHHATFYDESRTFALLKEANADLNSRNKRRQTALHVAVNKGHIGNIKALLDAGVHVNLQDSEGDTALHDAISKKRDDIVELLLNSGTDISLSNNNGFNSLHHAALRGNVKAVQLMLEKKDKPWIVNEQKDDGYCALHLASLNNHLEVAKLLIKLGHTNVNNQNTNLQTPLHLAVQKQHEEIVKLLVSEGANVNVQDKDGDSPLHEALRNHTLLRLKEMQSVKDVSKLLMGFGSQDFTKTSSTSIACFLAEHGAQLACKNNKGQTPLDLCPDPGLCNALRLSYGQSIQKNKKMLETECVVCSDMPREVIFSPCGHLVACSGCAPRIKKCLICKELVQSRQRIEECLVCSDKPASVLFQPCGHIPACSACSSLMKKCVQCRGTILKMVPSIDLCGLKESSSSSLINNNDILLLEKQIQEMKEQTTCVVCLDRRKNMIFLCGHGSCQVCGDQLSECPMCRKLIEKKILLFC</sequence>
<keyword evidence="11" id="KW-0862">Zinc</keyword>
<keyword evidence="10" id="KW-0833">Ubl conjugation pathway</keyword>
<evidence type="ECO:0000259" key="19">
    <source>
        <dbReference type="PROSITE" id="PS51416"/>
    </source>
</evidence>
<feature type="domain" description="RING-type" evidence="17">
    <location>
        <begin position="816"/>
        <end position="851"/>
    </location>
</feature>
<dbReference type="CDD" id="cd16727">
    <property type="entry name" value="RING-HC_MIB1_rpt3"/>
    <property type="match status" value="1"/>
</dbReference>
<evidence type="ECO:0000256" key="3">
    <source>
        <dbReference type="ARBA" id="ARBA00004906"/>
    </source>
</evidence>
<evidence type="ECO:0000256" key="5">
    <source>
        <dbReference type="ARBA" id="ARBA00022490"/>
    </source>
</evidence>
<dbReference type="RefSeq" id="XP_065670762.1">
    <property type="nucleotide sequence ID" value="XM_065814690.1"/>
</dbReference>
<dbReference type="InterPro" id="IPR013083">
    <property type="entry name" value="Znf_RING/FYVE/PHD"/>
</dbReference>
<keyword evidence="7" id="KW-0479">Metal-binding</keyword>
<evidence type="ECO:0000256" key="12">
    <source>
        <dbReference type="ARBA" id="ARBA00022976"/>
    </source>
</evidence>
<evidence type="ECO:0000256" key="15">
    <source>
        <dbReference type="PROSITE-ProRule" id="PRU00023"/>
    </source>
</evidence>
<feature type="repeat" description="ANK" evidence="15">
    <location>
        <begin position="684"/>
        <end position="716"/>
    </location>
</feature>
<dbReference type="InterPro" id="IPR037252">
    <property type="entry name" value="Mib_Herc2_sf"/>
</dbReference>
<organism evidence="20 22">
    <name type="scientific">Hydra vulgaris</name>
    <name type="common">Hydra</name>
    <name type="synonym">Hydra attenuata</name>
    <dbReference type="NCBI Taxonomy" id="6087"/>
    <lineage>
        <taxon>Eukaryota</taxon>
        <taxon>Metazoa</taxon>
        <taxon>Cnidaria</taxon>
        <taxon>Hydrozoa</taxon>
        <taxon>Hydroidolina</taxon>
        <taxon>Anthoathecata</taxon>
        <taxon>Aplanulata</taxon>
        <taxon>Hydridae</taxon>
        <taxon>Hydra</taxon>
    </lineage>
</organism>
<feature type="domain" description="MIB/HERC2" evidence="19">
    <location>
        <begin position="7"/>
        <end position="77"/>
    </location>
</feature>
<keyword evidence="8" id="KW-0677">Repeat</keyword>
<keyword evidence="5" id="KW-0963">Cytoplasm</keyword>
<dbReference type="PROSITE" id="PS01357">
    <property type="entry name" value="ZF_ZZ_1"/>
    <property type="match status" value="1"/>
</dbReference>
<feature type="domain" description="RING-type" evidence="17">
    <location>
        <begin position="863"/>
        <end position="898"/>
    </location>
</feature>
<dbReference type="Pfam" id="PF00569">
    <property type="entry name" value="ZZ"/>
    <property type="match status" value="1"/>
</dbReference>